<name>A0ABR4F4Z8_9PEZI</name>
<keyword evidence="1" id="KW-0732">Signal</keyword>
<dbReference type="InterPro" id="IPR038843">
    <property type="entry name" value="Sed1/Spi1"/>
</dbReference>
<accession>A0ABR4F4Z8</accession>
<dbReference type="PANTHER" id="PTHR35523">
    <property type="entry name" value="CELL WALL PROTEIN SED1"/>
    <property type="match status" value="1"/>
</dbReference>
<evidence type="ECO:0000313" key="3">
    <source>
        <dbReference type="Proteomes" id="UP001600888"/>
    </source>
</evidence>
<proteinExistence type="predicted"/>
<reference evidence="2 3" key="1">
    <citation type="submission" date="2024-03" db="EMBL/GenBank/DDBJ databases">
        <title>A high-quality draft genome sequence of Diaporthe vaccinii, a causative agent of upright dieback and viscid rot disease in cranberry plants.</title>
        <authorList>
            <person name="Sarrasin M."/>
            <person name="Lang B.F."/>
            <person name="Burger G."/>
        </authorList>
    </citation>
    <scope>NUCLEOTIDE SEQUENCE [LARGE SCALE GENOMIC DNA]</scope>
    <source>
        <strain evidence="2 3">IS7</strain>
    </source>
</reference>
<dbReference type="PANTHER" id="PTHR35523:SF1">
    <property type="entry name" value="CELL WALL PROTEIN SED1"/>
    <property type="match status" value="1"/>
</dbReference>
<feature type="signal peptide" evidence="1">
    <location>
        <begin position="1"/>
        <end position="17"/>
    </location>
</feature>
<keyword evidence="3" id="KW-1185">Reference proteome</keyword>
<dbReference type="EMBL" id="JBAWTH010000011">
    <property type="protein sequence ID" value="KAL2289772.1"/>
    <property type="molecule type" value="Genomic_DNA"/>
</dbReference>
<protein>
    <submittedName>
        <fullName evidence="2">Uncharacterized protein</fullName>
    </submittedName>
</protein>
<sequence>MKFSAAAVLAVAAGASAFENVTYTTEVVTAITTYCPAATTFAHAGTTYTVSEATTLTITDCPCTISKPVTTQTSVACVTCAVPSPPVYPNGTAPAAVPTTAPAGTGGVSVPTTTGSSPETTSPIATAGAGRVAALSGAGLAGVLGLAAFFLAAKGYQGIYFSLLHRLFGVWTAIALQGGQGYFDSLVRSKESKKDTILDLDIWRNPQRVTNRRVHVPLLGRLDNSKSFLTIRFHRHKLWIFSKNLLLDVFMASCSMYNFQCITAPDCLYICLC</sequence>
<feature type="chain" id="PRO_5046779919" evidence="1">
    <location>
        <begin position="18"/>
        <end position="273"/>
    </location>
</feature>
<evidence type="ECO:0000313" key="2">
    <source>
        <dbReference type="EMBL" id="KAL2289772.1"/>
    </source>
</evidence>
<dbReference type="Proteomes" id="UP001600888">
    <property type="component" value="Unassembled WGS sequence"/>
</dbReference>
<evidence type="ECO:0000256" key="1">
    <source>
        <dbReference type="SAM" id="SignalP"/>
    </source>
</evidence>
<gene>
    <name evidence="2" type="ORF">FJTKL_01091</name>
</gene>
<organism evidence="2 3">
    <name type="scientific">Diaporthe vaccinii</name>
    <dbReference type="NCBI Taxonomy" id="105482"/>
    <lineage>
        <taxon>Eukaryota</taxon>
        <taxon>Fungi</taxon>
        <taxon>Dikarya</taxon>
        <taxon>Ascomycota</taxon>
        <taxon>Pezizomycotina</taxon>
        <taxon>Sordariomycetes</taxon>
        <taxon>Sordariomycetidae</taxon>
        <taxon>Diaporthales</taxon>
        <taxon>Diaporthaceae</taxon>
        <taxon>Diaporthe</taxon>
        <taxon>Diaporthe eres species complex</taxon>
    </lineage>
</organism>
<comment type="caution">
    <text evidence="2">The sequence shown here is derived from an EMBL/GenBank/DDBJ whole genome shotgun (WGS) entry which is preliminary data.</text>
</comment>